<dbReference type="Proteomes" id="UP000465306">
    <property type="component" value="Unassembled WGS sequence"/>
</dbReference>
<evidence type="ECO:0000313" key="5">
    <source>
        <dbReference type="Proteomes" id="UP000663583"/>
    </source>
</evidence>
<dbReference type="Proteomes" id="UP000663583">
    <property type="component" value="Chromosome"/>
</dbReference>
<organism evidence="3 5">
    <name type="scientific">Mycobacterium kubicae</name>
    <dbReference type="NCBI Taxonomy" id="120959"/>
    <lineage>
        <taxon>Bacteria</taxon>
        <taxon>Bacillati</taxon>
        <taxon>Actinomycetota</taxon>
        <taxon>Actinomycetes</taxon>
        <taxon>Mycobacteriales</taxon>
        <taxon>Mycobacteriaceae</taxon>
        <taxon>Mycobacterium</taxon>
        <taxon>Mycobacterium simiae complex</taxon>
    </lineage>
</organism>
<dbReference type="InterPro" id="IPR029068">
    <property type="entry name" value="Glyas_Bleomycin-R_OHBP_Dase"/>
</dbReference>
<feature type="domain" description="VOC" evidence="1">
    <location>
        <begin position="2"/>
        <end position="112"/>
    </location>
</feature>
<dbReference type="CDD" id="cd06587">
    <property type="entry name" value="VOC"/>
    <property type="match status" value="1"/>
</dbReference>
<evidence type="ECO:0000313" key="3">
    <source>
        <dbReference type="EMBL" id="QPI39266.1"/>
    </source>
</evidence>
<sequence length="117" mass="12816">MQVQHLLAVIPVSDIHAAAQWYERFVGAAPTNNPMPSLFEWRVTSTGWIQVFADAEKAGSTMVNFAVEDLEGAIEELGGRGLTPGEIQDADKGVRLSRLVDPDGNTIRLIGGFREMY</sequence>
<evidence type="ECO:0000313" key="4">
    <source>
        <dbReference type="Proteomes" id="UP000465306"/>
    </source>
</evidence>
<accession>A0AAX1JFL9</accession>
<dbReference type="EMBL" id="CP065047">
    <property type="protein sequence ID" value="QPI39266.1"/>
    <property type="molecule type" value="Genomic_DNA"/>
</dbReference>
<dbReference type="InterPro" id="IPR041581">
    <property type="entry name" value="Glyoxalase_6"/>
</dbReference>
<protein>
    <submittedName>
        <fullName evidence="3">VOC family protein</fullName>
    </submittedName>
</protein>
<proteinExistence type="predicted"/>
<dbReference type="InterPro" id="IPR037523">
    <property type="entry name" value="VOC_core"/>
</dbReference>
<dbReference type="PROSITE" id="PS51819">
    <property type="entry name" value="VOC"/>
    <property type="match status" value="1"/>
</dbReference>
<dbReference type="Pfam" id="PF18029">
    <property type="entry name" value="Glyoxalase_6"/>
    <property type="match status" value="1"/>
</dbReference>
<keyword evidence="4" id="KW-1185">Reference proteome</keyword>
<reference evidence="3" key="3">
    <citation type="submission" date="2020-11" db="EMBL/GenBank/DDBJ databases">
        <title>Intraspecies plasmid and genomic variation of Mycobacterium kubicae revealed by the complete genome sequences of two clinical isolates.</title>
        <authorList>
            <person name="Hendrix J.R."/>
            <person name="Epperson L.E."/>
            <person name="Honda J.R."/>
            <person name="Strong M."/>
        </authorList>
    </citation>
    <scope>NUCLEOTIDE SEQUENCE</scope>
    <source>
        <strain evidence="3">JCM 13573</strain>
    </source>
</reference>
<name>A0AAX1JFL9_9MYCO</name>
<dbReference type="SUPFAM" id="SSF54593">
    <property type="entry name" value="Glyoxalase/Bleomycin resistance protein/Dihydroxybiphenyl dioxygenase"/>
    <property type="match status" value="1"/>
</dbReference>
<dbReference type="AlphaFoldDB" id="A0AAX1JFL9"/>
<gene>
    <name evidence="3" type="ORF">I2456_07275</name>
    <name evidence="2" type="ORF">MKUB_13130</name>
</gene>
<reference evidence="2 4" key="1">
    <citation type="journal article" date="2019" name="Emerg. Microbes Infect.">
        <title>Comprehensive subspecies identification of 175 nontuberculous mycobacteria species based on 7547 genomic profiles.</title>
        <authorList>
            <person name="Matsumoto Y."/>
            <person name="Kinjo T."/>
            <person name="Motooka D."/>
            <person name="Nabeya D."/>
            <person name="Jung N."/>
            <person name="Uechi K."/>
            <person name="Horii T."/>
            <person name="Iida T."/>
            <person name="Fujita J."/>
            <person name="Nakamura S."/>
        </authorList>
    </citation>
    <scope>NUCLEOTIDE SEQUENCE [LARGE SCALE GENOMIC DNA]</scope>
    <source>
        <strain evidence="2 4">JCM 13573</strain>
    </source>
</reference>
<evidence type="ECO:0000259" key="1">
    <source>
        <dbReference type="PROSITE" id="PS51819"/>
    </source>
</evidence>
<reference evidence="2" key="2">
    <citation type="submission" date="2020-02" db="EMBL/GenBank/DDBJ databases">
        <authorList>
            <person name="Matsumoto Y."/>
            <person name="Kinjo T."/>
            <person name="Motooka D."/>
            <person name="Nabeya D."/>
            <person name="Jung N."/>
            <person name="Uechi K."/>
            <person name="Horii T."/>
            <person name="Iida T."/>
            <person name="Fujita J."/>
            <person name="Nakamura S."/>
        </authorList>
    </citation>
    <scope>NUCLEOTIDE SEQUENCE</scope>
    <source>
        <strain evidence="2">JCM 13573</strain>
    </source>
</reference>
<dbReference type="Gene3D" id="3.10.180.10">
    <property type="entry name" value="2,3-Dihydroxybiphenyl 1,2-Dioxygenase, domain 1"/>
    <property type="match status" value="1"/>
</dbReference>
<evidence type="ECO:0000313" key="2">
    <source>
        <dbReference type="EMBL" id="GFG63823.1"/>
    </source>
</evidence>
<dbReference type="KEGG" id="mku:I2456_07275"/>
<dbReference type="EMBL" id="BLKU01000003">
    <property type="protein sequence ID" value="GFG63823.1"/>
    <property type="molecule type" value="Genomic_DNA"/>
</dbReference>